<dbReference type="SUPFAM" id="SSF54523">
    <property type="entry name" value="Pili subunits"/>
    <property type="match status" value="1"/>
</dbReference>
<keyword evidence="14" id="KW-1185">Reference proteome</keyword>
<comment type="similarity">
    <text evidence="9">Belongs to the GSP H family.</text>
</comment>
<organism evidence="13 14">
    <name type="scientific">Thiocapsa rosea</name>
    <dbReference type="NCBI Taxonomy" id="69360"/>
    <lineage>
        <taxon>Bacteria</taxon>
        <taxon>Pseudomonadati</taxon>
        <taxon>Pseudomonadota</taxon>
        <taxon>Gammaproteobacteria</taxon>
        <taxon>Chromatiales</taxon>
        <taxon>Chromatiaceae</taxon>
        <taxon>Thiocapsa</taxon>
    </lineage>
</organism>
<evidence type="ECO:0000256" key="2">
    <source>
        <dbReference type="ARBA" id="ARBA00021549"/>
    </source>
</evidence>
<dbReference type="Pfam" id="PF12019">
    <property type="entry name" value="GspH"/>
    <property type="match status" value="1"/>
</dbReference>
<evidence type="ECO:0000256" key="7">
    <source>
        <dbReference type="ARBA" id="ARBA00022989"/>
    </source>
</evidence>
<evidence type="ECO:0000256" key="4">
    <source>
        <dbReference type="ARBA" id="ARBA00022481"/>
    </source>
</evidence>
<accession>A0A495V3V2</accession>
<dbReference type="InterPro" id="IPR045584">
    <property type="entry name" value="Pilin-like"/>
</dbReference>
<feature type="transmembrane region" description="Helical" evidence="11">
    <location>
        <begin position="42"/>
        <end position="63"/>
    </location>
</feature>
<keyword evidence="8 11" id="KW-0472">Membrane</keyword>
<reference evidence="13 14" key="1">
    <citation type="submission" date="2018-10" db="EMBL/GenBank/DDBJ databases">
        <title>Genomic Encyclopedia of Archaeal and Bacterial Type Strains, Phase II (KMG-II): from individual species to whole genera.</title>
        <authorList>
            <person name="Goeker M."/>
        </authorList>
    </citation>
    <scope>NUCLEOTIDE SEQUENCE [LARGE SCALE GENOMIC DNA]</scope>
    <source>
        <strain evidence="13 14">DSM 235</strain>
    </source>
</reference>
<dbReference type="GO" id="GO:0015627">
    <property type="term" value="C:type II protein secretion system complex"/>
    <property type="evidence" value="ECO:0007669"/>
    <property type="project" value="InterPro"/>
</dbReference>
<evidence type="ECO:0000313" key="14">
    <source>
        <dbReference type="Proteomes" id="UP000274556"/>
    </source>
</evidence>
<dbReference type="InterPro" id="IPR012902">
    <property type="entry name" value="N_methyl_site"/>
</dbReference>
<evidence type="ECO:0000256" key="6">
    <source>
        <dbReference type="ARBA" id="ARBA00022692"/>
    </source>
</evidence>
<dbReference type="PROSITE" id="PS00409">
    <property type="entry name" value="PROKAR_NTER_METHYL"/>
    <property type="match status" value="1"/>
</dbReference>
<evidence type="ECO:0000256" key="10">
    <source>
        <dbReference type="ARBA" id="ARBA00030775"/>
    </source>
</evidence>
<sequence length="182" mass="19542">MRAATAKTRTSAVGIDEGADSPFCADTQLSSPARRGHRGFTLVELLVVLAIAALAMSAVPPLFSAAMPGVEMKAAARRTVSSLRLARETAIRQGAEVALVVDVEQRRLELAGHRSLTLPKRLDVTLEAADREMLDEQRGAIRFFPDGSSTGGRIILASEDSGYQVGVVWLTGRIRMAPWSAR</sequence>
<dbReference type="Gene3D" id="3.55.40.10">
    <property type="entry name" value="minor pseudopilin epsh domain"/>
    <property type="match status" value="1"/>
</dbReference>
<dbReference type="NCBIfam" id="TIGR02532">
    <property type="entry name" value="IV_pilin_GFxxxE"/>
    <property type="match status" value="1"/>
</dbReference>
<name>A0A495V3V2_9GAMM</name>
<evidence type="ECO:0000259" key="12">
    <source>
        <dbReference type="Pfam" id="PF12019"/>
    </source>
</evidence>
<keyword evidence="4" id="KW-0488">Methylation</keyword>
<protein>
    <recommendedName>
        <fullName evidence="2">Type II secretion system protein H</fullName>
    </recommendedName>
    <alternativeName>
        <fullName evidence="10">General secretion pathway protein H</fullName>
    </alternativeName>
</protein>
<proteinExistence type="inferred from homology"/>
<gene>
    <name evidence="13" type="ORF">BDD21_1454</name>
</gene>
<evidence type="ECO:0000256" key="5">
    <source>
        <dbReference type="ARBA" id="ARBA00022519"/>
    </source>
</evidence>
<dbReference type="InterPro" id="IPR022346">
    <property type="entry name" value="T2SS_GspH"/>
</dbReference>
<evidence type="ECO:0000256" key="3">
    <source>
        <dbReference type="ARBA" id="ARBA00022475"/>
    </source>
</evidence>
<keyword evidence="7 11" id="KW-1133">Transmembrane helix</keyword>
<evidence type="ECO:0000256" key="8">
    <source>
        <dbReference type="ARBA" id="ARBA00023136"/>
    </source>
</evidence>
<feature type="domain" description="General secretion pathway GspH" evidence="12">
    <location>
        <begin position="75"/>
        <end position="168"/>
    </location>
</feature>
<keyword evidence="3" id="KW-1003">Cell membrane</keyword>
<dbReference type="AlphaFoldDB" id="A0A495V3V2"/>
<dbReference type="Pfam" id="PF07963">
    <property type="entry name" value="N_methyl"/>
    <property type="match status" value="1"/>
</dbReference>
<dbReference type="GO" id="GO:0015628">
    <property type="term" value="P:protein secretion by the type II secretion system"/>
    <property type="evidence" value="ECO:0007669"/>
    <property type="project" value="InterPro"/>
</dbReference>
<keyword evidence="6 11" id="KW-0812">Transmembrane</keyword>
<evidence type="ECO:0000256" key="11">
    <source>
        <dbReference type="SAM" id="Phobius"/>
    </source>
</evidence>
<dbReference type="EMBL" id="RBXL01000001">
    <property type="protein sequence ID" value="RKT44082.1"/>
    <property type="molecule type" value="Genomic_DNA"/>
</dbReference>
<evidence type="ECO:0000256" key="9">
    <source>
        <dbReference type="ARBA" id="ARBA00025772"/>
    </source>
</evidence>
<comment type="subcellular location">
    <subcellularLocation>
        <location evidence="1">Cell inner membrane</location>
        <topology evidence="1">Single-pass membrane protein</topology>
    </subcellularLocation>
</comment>
<dbReference type="GO" id="GO:0005886">
    <property type="term" value="C:plasma membrane"/>
    <property type="evidence" value="ECO:0007669"/>
    <property type="project" value="UniProtKB-SubCell"/>
</dbReference>
<comment type="caution">
    <text evidence="13">The sequence shown here is derived from an EMBL/GenBank/DDBJ whole genome shotgun (WGS) entry which is preliminary data.</text>
</comment>
<dbReference type="Proteomes" id="UP000274556">
    <property type="component" value="Unassembled WGS sequence"/>
</dbReference>
<evidence type="ECO:0000313" key="13">
    <source>
        <dbReference type="EMBL" id="RKT44082.1"/>
    </source>
</evidence>
<evidence type="ECO:0000256" key="1">
    <source>
        <dbReference type="ARBA" id="ARBA00004377"/>
    </source>
</evidence>
<keyword evidence="5" id="KW-0997">Cell inner membrane</keyword>